<dbReference type="InterPro" id="IPR020846">
    <property type="entry name" value="MFS_dom"/>
</dbReference>
<keyword evidence="3" id="KW-1003">Cell membrane</keyword>
<keyword evidence="2" id="KW-0813">Transport</keyword>
<dbReference type="PANTHER" id="PTHR23517">
    <property type="entry name" value="RESISTANCE PROTEIN MDTM, PUTATIVE-RELATED-RELATED"/>
    <property type="match status" value="1"/>
</dbReference>
<dbReference type="PANTHER" id="PTHR23517:SF13">
    <property type="entry name" value="MAJOR FACILITATOR SUPERFAMILY MFS_1"/>
    <property type="match status" value="1"/>
</dbReference>
<keyword evidence="6 8" id="KW-0472">Membrane</keyword>
<reference evidence="11" key="1">
    <citation type="journal article" date="2019" name="Int. J. Syst. Evol. Microbiol.">
        <title>The Global Catalogue of Microorganisms (GCM) 10K type strain sequencing project: providing services to taxonomists for standard genome sequencing and annotation.</title>
        <authorList>
            <consortium name="The Broad Institute Genomics Platform"/>
            <consortium name="The Broad Institute Genome Sequencing Center for Infectious Disease"/>
            <person name="Wu L."/>
            <person name="Ma J."/>
        </authorList>
    </citation>
    <scope>NUCLEOTIDE SEQUENCE [LARGE SCALE GENOMIC DNA]</scope>
    <source>
        <strain evidence="11">CCM 7043</strain>
    </source>
</reference>
<feature type="domain" description="Major facilitator superfamily (MFS) profile" evidence="9">
    <location>
        <begin position="1"/>
        <end position="387"/>
    </location>
</feature>
<evidence type="ECO:0000259" key="9">
    <source>
        <dbReference type="PROSITE" id="PS50850"/>
    </source>
</evidence>
<comment type="caution">
    <text evidence="10">The sequence shown here is derived from an EMBL/GenBank/DDBJ whole genome shotgun (WGS) entry which is preliminary data.</text>
</comment>
<organism evidence="10 11">
    <name type="scientific">Pseudonocardia yunnanensis</name>
    <dbReference type="NCBI Taxonomy" id="58107"/>
    <lineage>
        <taxon>Bacteria</taxon>
        <taxon>Bacillati</taxon>
        <taxon>Actinomycetota</taxon>
        <taxon>Actinomycetes</taxon>
        <taxon>Pseudonocardiales</taxon>
        <taxon>Pseudonocardiaceae</taxon>
        <taxon>Pseudonocardia</taxon>
    </lineage>
</organism>
<feature type="region of interest" description="Disordered" evidence="7">
    <location>
        <begin position="398"/>
        <end position="420"/>
    </location>
</feature>
<feature type="transmembrane region" description="Helical" evidence="8">
    <location>
        <begin position="7"/>
        <end position="29"/>
    </location>
</feature>
<dbReference type="PROSITE" id="PS00216">
    <property type="entry name" value="SUGAR_TRANSPORT_1"/>
    <property type="match status" value="1"/>
</dbReference>
<comment type="subcellular location">
    <subcellularLocation>
        <location evidence="1">Cell membrane</location>
        <topology evidence="1">Multi-pass membrane protein</topology>
    </subcellularLocation>
</comment>
<name>A0ABW4F6Z1_9PSEU</name>
<feature type="transmembrane region" description="Helical" evidence="8">
    <location>
        <begin position="238"/>
        <end position="259"/>
    </location>
</feature>
<keyword evidence="5 8" id="KW-1133">Transmembrane helix</keyword>
<dbReference type="Proteomes" id="UP001597114">
    <property type="component" value="Unassembled WGS sequence"/>
</dbReference>
<feature type="transmembrane region" description="Helical" evidence="8">
    <location>
        <begin position="271"/>
        <end position="294"/>
    </location>
</feature>
<proteinExistence type="predicted"/>
<sequence length="420" mass="43724">MQRRTAWIRVAAALFGIAWGANHFTPLLLVYRSELKLPDSAITGIFGIYAVGLVPALILSGRAADRYGRRAVLRPATLVSVLASVVLMIGPVWWPLLYVGRLLAGMASGAACSAGTAWVSELSAPGLGARRSAAALSLGFGVGPLLAGALAQWLPLPTEVSYVVHLALMAGVIILAWRVPETAPASRRTERSRWVPRPAVSRHFLLGVVPWAPWVFGTVAISIATLPALLANHSGGPISAPVAFSGLLGGLTLPLGALVQPIARRLAQAGHLHAPVAGLLLASLGLAGAAVVAWRPDIPLIVATAVVLGAGYGVLMVTGLARVELLAERHEFAGLVSIFYALAYLGFGAPYLVAALAGGVAYARWLGVAAFVALATIPVMMLGGRPVRRIMVRRSEQPGVSSREAGERAEVVRPVGGREG</sequence>
<evidence type="ECO:0000256" key="4">
    <source>
        <dbReference type="ARBA" id="ARBA00022692"/>
    </source>
</evidence>
<dbReference type="Gene3D" id="1.20.1250.20">
    <property type="entry name" value="MFS general substrate transporter like domains"/>
    <property type="match status" value="1"/>
</dbReference>
<feature type="transmembrane region" description="Helical" evidence="8">
    <location>
        <begin position="132"/>
        <end position="154"/>
    </location>
</feature>
<dbReference type="SUPFAM" id="SSF103473">
    <property type="entry name" value="MFS general substrate transporter"/>
    <property type="match status" value="1"/>
</dbReference>
<dbReference type="RefSeq" id="WP_344727776.1">
    <property type="nucleotide sequence ID" value="NZ_BAAAUS010000046.1"/>
</dbReference>
<dbReference type="PROSITE" id="PS50850">
    <property type="entry name" value="MFS"/>
    <property type="match status" value="1"/>
</dbReference>
<dbReference type="InterPro" id="IPR005829">
    <property type="entry name" value="Sugar_transporter_CS"/>
</dbReference>
<dbReference type="InterPro" id="IPR036259">
    <property type="entry name" value="MFS_trans_sf"/>
</dbReference>
<evidence type="ECO:0000256" key="1">
    <source>
        <dbReference type="ARBA" id="ARBA00004651"/>
    </source>
</evidence>
<feature type="compositionally biased region" description="Basic and acidic residues" evidence="7">
    <location>
        <begin position="404"/>
        <end position="420"/>
    </location>
</feature>
<evidence type="ECO:0000256" key="3">
    <source>
        <dbReference type="ARBA" id="ARBA00022475"/>
    </source>
</evidence>
<feature type="transmembrane region" description="Helical" evidence="8">
    <location>
        <begin position="332"/>
        <end position="353"/>
    </location>
</feature>
<feature type="transmembrane region" description="Helical" evidence="8">
    <location>
        <begin position="300"/>
        <end position="320"/>
    </location>
</feature>
<dbReference type="Pfam" id="PF07690">
    <property type="entry name" value="MFS_1"/>
    <property type="match status" value="1"/>
</dbReference>
<dbReference type="EMBL" id="JBHUCO010000058">
    <property type="protein sequence ID" value="MFD1523174.1"/>
    <property type="molecule type" value="Genomic_DNA"/>
</dbReference>
<evidence type="ECO:0000313" key="10">
    <source>
        <dbReference type="EMBL" id="MFD1523174.1"/>
    </source>
</evidence>
<feature type="transmembrane region" description="Helical" evidence="8">
    <location>
        <begin position="71"/>
        <end position="94"/>
    </location>
</feature>
<feature type="transmembrane region" description="Helical" evidence="8">
    <location>
        <begin position="41"/>
        <end position="59"/>
    </location>
</feature>
<feature type="transmembrane region" description="Helical" evidence="8">
    <location>
        <begin position="200"/>
        <end position="226"/>
    </location>
</feature>
<feature type="transmembrane region" description="Helical" evidence="8">
    <location>
        <begin position="100"/>
        <end position="120"/>
    </location>
</feature>
<dbReference type="InterPro" id="IPR050171">
    <property type="entry name" value="MFS_Transporters"/>
</dbReference>
<evidence type="ECO:0000256" key="6">
    <source>
        <dbReference type="ARBA" id="ARBA00023136"/>
    </source>
</evidence>
<feature type="transmembrane region" description="Helical" evidence="8">
    <location>
        <begin position="365"/>
        <end position="384"/>
    </location>
</feature>
<accession>A0ABW4F6Z1</accession>
<keyword evidence="11" id="KW-1185">Reference proteome</keyword>
<evidence type="ECO:0000256" key="7">
    <source>
        <dbReference type="SAM" id="MobiDB-lite"/>
    </source>
</evidence>
<evidence type="ECO:0000256" key="2">
    <source>
        <dbReference type="ARBA" id="ARBA00022448"/>
    </source>
</evidence>
<evidence type="ECO:0000256" key="8">
    <source>
        <dbReference type="SAM" id="Phobius"/>
    </source>
</evidence>
<evidence type="ECO:0000256" key="5">
    <source>
        <dbReference type="ARBA" id="ARBA00022989"/>
    </source>
</evidence>
<protein>
    <submittedName>
        <fullName evidence="10">MFS transporter</fullName>
    </submittedName>
</protein>
<feature type="transmembrane region" description="Helical" evidence="8">
    <location>
        <begin position="160"/>
        <end position="179"/>
    </location>
</feature>
<evidence type="ECO:0000313" key="11">
    <source>
        <dbReference type="Proteomes" id="UP001597114"/>
    </source>
</evidence>
<gene>
    <name evidence="10" type="ORF">ACFSJD_37210</name>
</gene>
<keyword evidence="4 8" id="KW-0812">Transmembrane</keyword>
<dbReference type="InterPro" id="IPR011701">
    <property type="entry name" value="MFS"/>
</dbReference>